<dbReference type="Proteomes" id="UP000198318">
    <property type="component" value="Unassembled WGS sequence"/>
</dbReference>
<dbReference type="EMBL" id="FZOR01000017">
    <property type="protein sequence ID" value="SNT14625.1"/>
    <property type="molecule type" value="Genomic_DNA"/>
</dbReference>
<dbReference type="RefSeq" id="WP_089327377.1">
    <property type="nucleotide sequence ID" value="NZ_FZOR01000017.1"/>
</dbReference>
<dbReference type="CDD" id="cd02440">
    <property type="entry name" value="AdoMet_MTases"/>
    <property type="match status" value="1"/>
</dbReference>
<accession>A0A239K940</accession>
<dbReference type="EC" id="2.1.1.77" evidence="3"/>
<evidence type="ECO:0000256" key="2">
    <source>
        <dbReference type="ARBA" id="ARBA00005369"/>
    </source>
</evidence>
<dbReference type="InterPro" id="IPR000682">
    <property type="entry name" value="PCMT"/>
</dbReference>
<evidence type="ECO:0000256" key="3">
    <source>
        <dbReference type="ARBA" id="ARBA00011890"/>
    </source>
</evidence>
<keyword evidence="6 12" id="KW-0489">Methyltransferase</keyword>
<gene>
    <name evidence="12" type="ORF">SAMN05443665_101764</name>
</gene>
<dbReference type="AlphaFoldDB" id="A0A239K940"/>
<evidence type="ECO:0000313" key="12">
    <source>
        <dbReference type="EMBL" id="SNT14625.1"/>
    </source>
</evidence>
<dbReference type="GO" id="GO:0032259">
    <property type="term" value="P:methylation"/>
    <property type="evidence" value="ECO:0007669"/>
    <property type="project" value="UniProtKB-KW"/>
</dbReference>
<evidence type="ECO:0000256" key="7">
    <source>
        <dbReference type="ARBA" id="ARBA00022679"/>
    </source>
</evidence>
<dbReference type="Pfam" id="PF01135">
    <property type="entry name" value="PCMT"/>
    <property type="match status" value="1"/>
</dbReference>
<keyword evidence="8" id="KW-0949">S-adenosyl-L-methionine</keyword>
<name>A0A239K940_9ACTN</name>
<evidence type="ECO:0000256" key="8">
    <source>
        <dbReference type="ARBA" id="ARBA00022691"/>
    </source>
</evidence>
<keyword evidence="13" id="KW-1185">Reference proteome</keyword>
<evidence type="ECO:0000256" key="4">
    <source>
        <dbReference type="ARBA" id="ARBA00013346"/>
    </source>
</evidence>
<dbReference type="OrthoDB" id="3501659at2"/>
<evidence type="ECO:0000256" key="11">
    <source>
        <dbReference type="ARBA" id="ARBA00031350"/>
    </source>
</evidence>
<dbReference type="Gene3D" id="3.40.50.150">
    <property type="entry name" value="Vaccinia Virus protein VP39"/>
    <property type="match status" value="1"/>
</dbReference>
<reference evidence="12 13" key="1">
    <citation type="submission" date="2017-06" db="EMBL/GenBank/DDBJ databases">
        <authorList>
            <person name="Kim H.J."/>
            <person name="Triplett B.A."/>
        </authorList>
    </citation>
    <scope>NUCLEOTIDE SEQUENCE [LARGE SCALE GENOMIC DNA]</scope>
    <source>
        <strain evidence="12 13">DSM 44715</strain>
    </source>
</reference>
<organism evidence="12 13">
    <name type="scientific">Actinomadura meyerae</name>
    <dbReference type="NCBI Taxonomy" id="240840"/>
    <lineage>
        <taxon>Bacteria</taxon>
        <taxon>Bacillati</taxon>
        <taxon>Actinomycetota</taxon>
        <taxon>Actinomycetes</taxon>
        <taxon>Streptosporangiales</taxon>
        <taxon>Thermomonosporaceae</taxon>
        <taxon>Actinomadura</taxon>
    </lineage>
</organism>
<comment type="subcellular location">
    <subcellularLocation>
        <location evidence="1">Cytoplasm</location>
    </subcellularLocation>
</comment>
<evidence type="ECO:0000256" key="9">
    <source>
        <dbReference type="ARBA" id="ARBA00030757"/>
    </source>
</evidence>
<dbReference type="PANTHER" id="PTHR11579:SF0">
    <property type="entry name" value="PROTEIN-L-ISOASPARTATE(D-ASPARTATE) O-METHYLTRANSFERASE"/>
    <property type="match status" value="1"/>
</dbReference>
<evidence type="ECO:0000256" key="6">
    <source>
        <dbReference type="ARBA" id="ARBA00022603"/>
    </source>
</evidence>
<protein>
    <recommendedName>
        <fullName evidence="4">Protein-L-isoaspartate O-methyltransferase</fullName>
        <ecNumber evidence="3">2.1.1.77</ecNumber>
    </recommendedName>
    <alternativeName>
        <fullName evidence="11">L-isoaspartyl protein carboxyl methyltransferase</fullName>
    </alternativeName>
    <alternativeName>
        <fullName evidence="9">Protein L-isoaspartyl methyltransferase</fullName>
    </alternativeName>
    <alternativeName>
        <fullName evidence="10">Protein-beta-aspartate methyltransferase</fullName>
    </alternativeName>
</protein>
<dbReference type="GO" id="GO:0004719">
    <property type="term" value="F:protein-L-isoaspartate (D-aspartate) O-methyltransferase activity"/>
    <property type="evidence" value="ECO:0007669"/>
    <property type="project" value="UniProtKB-EC"/>
</dbReference>
<proteinExistence type="inferred from homology"/>
<keyword evidence="7 12" id="KW-0808">Transferase</keyword>
<evidence type="ECO:0000256" key="5">
    <source>
        <dbReference type="ARBA" id="ARBA00022490"/>
    </source>
</evidence>
<dbReference type="PANTHER" id="PTHR11579">
    <property type="entry name" value="PROTEIN-L-ISOASPARTATE O-METHYLTRANSFERASE"/>
    <property type="match status" value="1"/>
</dbReference>
<dbReference type="SUPFAM" id="SSF53335">
    <property type="entry name" value="S-adenosyl-L-methionine-dependent methyltransferases"/>
    <property type="match status" value="1"/>
</dbReference>
<evidence type="ECO:0000256" key="10">
    <source>
        <dbReference type="ARBA" id="ARBA00031323"/>
    </source>
</evidence>
<evidence type="ECO:0000313" key="13">
    <source>
        <dbReference type="Proteomes" id="UP000198318"/>
    </source>
</evidence>
<evidence type="ECO:0000256" key="1">
    <source>
        <dbReference type="ARBA" id="ARBA00004496"/>
    </source>
</evidence>
<comment type="similarity">
    <text evidence="2">Belongs to the methyltransferase superfamily. L-isoaspartyl/D-aspartyl protein methyltransferase family.</text>
</comment>
<dbReference type="InterPro" id="IPR029063">
    <property type="entry name" value="SAM-dependent_MTases_sf"/>
</dbReference>
<sequence length="384" mass="40284">MTAPIRSAANQAAPAIEALADQLEARGDLTDPRIRRALRKAPRHLFAPARGWCAPDGPGQRRVIDRRRDPSGWWEAVYSDASIVTQVADGTGDPAGGTGEATSSLSSPGAVVAFLELLDVSPGDRILEIGTGTGWTAALLSELGAHVTTVEVDEAIAREADARLRDHGFDVAVRAGDGAAGAPAAAPFDGVHVTCGVTQIPYAWVKQTRPGGRIVMPWMPEFGDGHKVALTVTADGCAVGRLAGRADYMMLRAQRTGVGAGFGAGAARESTTSLDPWRVAFDGYGADAAIAGTLPDVMAIPRHGAGAGFELELADVAGTSWARCVKGGAGEHRVLQGGPRSLWEEVAAAYDRWVEWGRPGRERFGMTVSPSGQAVWLDDPDHRV</sequence>
<dbReference type="GO" id="GO:0005737">
    <property type="term" value="C:cytoplasm"/>
    <property type="evidence" value="ECO:0007669"/>
    <property type="project" value="UniProtKB-SubCell"/>
</dbReference>
<keyword evidence="5" id="KW-0963">Cytoplasm</keyword>